<dbReference type="Proteomes" id="UP000230078">
    <property type="component" value="Unassembled WGS sequence"/>
</dbReference>
<reference evidence="2" key="1">
    <citation type="submission" date="2017-09" db="EMBL/GenBank/DDBJ databases">
        <title>Depth-based differentiation of microbial function through sediment-hosted aquifers and enrichment of novel symbionts in the deep terrestrial subsurface.</title>
        <authorList>
            <person name="Probst A.J."/>
            <person name="Ladd B."/>
            <person name="Jarett J.K."/>
            <person name="Geller-Mcgrath D.E."/>
            <person name="Sieber C.M.K."/>
            <person name="Emerson J.B."/>
            <person name="Anantharaman K."/>
            <person name="Thomas B.C."/>
            <person name="Malmstrom R."/>
            <person name="Stieglmeier M."/>
            <person name="Klingl A."/>
            <person name="Woyke T."/>
            <person name="Ryan C.M."/>
            <person name="Banfield J.F."/>
        </authorList>
    </citation>
    <scope>NUCLEOTIDE SEQUENCE [LARGE SCALE GENOMIC DNA]</scope>
</reference>
<dbReference type="EMBL" id="PFPI01000032">
    <property type="protein sequence ID" value="PIZ93246.1"/>
    <property type="molecule type" value="Genomic_DNA"/>
</dbReference>
<gene>
    <name evidence="1" type="ORF">COX83_02450</name>
</gene>
<evidence type="ECO:0000313" key="2">
    <source>
        <dbReference type="Proteomes" id="UP000230078"/>
    </source>
</evidence>
<comment type="caution">
    <text evidence="1">The sequence shown here is derived from an EMBL/GenBank/DDBJ whole genome shotgun (WGS) entry which is preliminary data.</text>
</comment>
<evidence type="ECO:0000313" key="1">
    <source>
        <dbReference type="EMBL" id="PIZ93246.1"/>
    </source>
</evidence>
<sequence>MGSFIEFNDTLQITTEQGFPEHILNLVTHKKNPIQVFNLSKTIFEFKNKPNARIFHPAPTRCFIVHNIDGKWLY</sequence>
<name>A0A2M7V410_9BACT</name>
<protein>
    <submittedName>
        <fullName evidence="1">Uncharacterized protein</fullName>
    </submittedName>
</protein>
<proteinExistence type="predicted"/>
<organism evidence="1 2">
    <name type="scientific">Candidatus Magasanikbacteria bacterium CG_4_10_14_0_2_um_filter_41_31</name>
    <dbReference type="NCBI Taxonomy" id="1974639"/>
    <lineage>
        <taxon>Bacteria</taxon>
        <taxon>Candidatus Magasanikiibacteriota</taxon>
    </lineage>
</organism>
<accession>A0A2M7V410</accession>
<dbReference type="AlphaFoldDB" id="A0A2M7V410"/>